<dbReference type="GeneID" id="5773320"/>
<dbReference type="PANTHER" id="PTHR11432:SF3">
    <property type="entry name" value="NADH-UBIQUINONE OXIDOREDUCTASE CHAIN 1"/>
    <property type="match status" value="1"/>
</dbReference>
<dbReference type="AlphaFoldDB" id="A9A348"/>
<feature type="transmembrane region" description="Helical" evidence="5">
    <location>
        <begin position="150"/>
        <end position="172"/>
    </location>
</feature>
<dbReference type="NCBIfam" id="NF004741">
    <property type="entry name" value="PRK06076.1-2"/>
    <property type="match status" value="1"/>
</dbReference>
<dbReference type="eggNOG" id="arCOG01546">
    <property type="taxonomic scope" value="Archaea"/>
</dbReference>
<dbReference type="RefSeq" id="WP_012214663.1">
    <property type="nucleotide sequence ID" value="NC_010085.1"/>
</dbReference>
<comment type="subcellular location">
    <subcellularLocation>
        <location evidence="1">Membrane</location>
        <topology evidence="1">Multi-pass membrane protein</topology>
    </subcellularLocation>
</comment>
<dbReference type="EMBL" id="CP000866">
    <property type="protein sequence ID" value="ABX12176.1"/>
    <property type="molecule type" value="Genomic_DNA"/>
</dbReference>
<name>A9A348_NITMS</name>
<feature type="transmembrane region" description="Helical" evidence="5">
    <location>
        <begin position="406"/>
        <end position="425"/>
    </location>
</feature>
<dbReference type="InParanoid" id="A9A348"/>
<feature type="transmembrane region" description="Helical" evidence="5">
    <location>
        <begin position="254"/>
        <end position="273"/>
    </location>
</feature>
<dbReference type="FunCoup" id="A9A348">
    <property type="interactions" value="26"/>
</dbReference>
<evidence type="ECO:0000256" key="5">
    <source>
        <dbReference type="SAM" id="Phobius"/>
    </source>
</evidence>
<organism evidence="6 7">
    <name type="scientific">Nitrosopumilus maritimus (strain SCM1)</name>
    <dbReference type="NCBI Taxonomy" id="436308"/>
    <lineage>
        <taxon>Archaea</taxon>
        <taxon>Nitrososphaerota</taxon>
        <taxon>Nitrososphaeria</taxon>
        <taxon>Nitrosopumilales</taxon>
        <taxon>Nitrosopumilaceae</taxon>
        <taxon>Nitrosopumilus</taxon>
    </lineage>
</organism>
<evidence type="ECO:0000313" key="7">
    <source>
        <dbReference type="Proteomes" id="UP000000792"/>
    </source>
</evidence>
<keyword evidence="7" id="KW-1185">Reference proteome</keyword>
<dbReference type="PhylomeDB" id="A9A348"/>
<feature type="transmembrane region" description="Helical" evidence="5">
    <location>
        <begin position="80"/>
        <end position="102"/>
    </location>
</feature>
<feature type="transmembrane region" description="Helical" evidence="5">
    <location>
        <begin position="21"/>
        <end position="43"/>
    </location>
</feature>
<keyword evidence="6" id="KW-0560">Oxidoreductase</keyword>
<evidence type="ECO:0000313" key="6">
    <source>
        <dbReference type="EMBL" id="ABX12176.1"/>
    </source>
</evidence>
<feature type="transmembrane region" description="Helical" evidence="5">
    <location>
        <begin position="310"/>
        <end position="328"/>
    </location>
</feature>
<dbReference type="HOGENOM" id="CLU_015134_0_1_2"/>
<dbReference type="Pfam" id="PF00146">
    <property type="entry name" value="NADHdh"/>
    <property type="match status" value="1"/>
</dbReference>
<feature type="transmembrane region" description="Helical" evidence="5">
    <location>
        <begin position="365"/>
        <end position="385"/>
    </location>
</feature>
<dbReference type="GO" id="GO:0009060">
    <property type="term" value="P:aerobic respiration"/>
    <property type="evidence" value="ECO:0000318"/>
    <property type="project" value="GO_Central"/>
</dbReference>
<dbReference type="Proteomes" id="UP000000792">
    <property type="component" value="Chromosome"/>
</dbReference>
<gene>
    <name evidence="6" type="ordered locus">Nmar_0280</name>
</gene>
<dbReference type="EC" id="1.6.99.5" evidence="6"/>
<dbReference type="GO" id="GO:0016491">
    <property type="term" value="F:oxidoreductase activity"/>
    <property type="evidence" value="ECO:0007669"/>
    <property type="project" value="UniProtKB-KW"/>
</dbReference>
<dbReference type="PROSITE" id="PS00668">
    <property type="entry name" value="COMPLEX1_ND1_2"/>
    <property type="match status" value="1"/>
</dbReference>
<evidence type="ECO:0000256" key="3">
    <source>
        <dbReference type="ARBA" id="ARBA00022989"/>
    </source>
</evidence>
<dbReference type="PANTHER" id="PTHR11432">
    <property type="entry name" value="NADH DEHYDROGENASE SUBUNIT 1"/>
    <property type="match status" value="1"/>
</dbReference>
<evidence type="ECO:0000256" key="4">
    <source>
        <dbReference type="ARBA" id="ARBA00023136"/>
    </source>
</evidence>
<keyword evidence="3 5" id="KW-1133">Transmembrane helix</keyword>
<keyword evidence="2 5" id="KW-0812">Transmembrane</keyword>
<dbReference type="EnsemblBacteria" id="ABX12176">
    <property type="protein sequence ID" value="ABX12176"/>
    <property type="gene ID" value="Nmar_0280"/>
</dbReference>
<dbReference type="HAMAP" id="MF_01350">
    <property type="entry name" value="NDH1_NuoH"/>
    <property type="match status" value="1"/>
</dbReference>
<sequence length="432" mass="47007">MSALAPKFKLSEFIKSLLDNAFWVVLLVSLIGLPAIQVAFFYIEMPVINGELLTPFLAMTWLADPTRSLPILKAFMATDIFRVMAFPGFGFAALIAAATIFVERKMLAKLQLRVGPFYCGKIEGILQLMGDGLKLISKEIIIPAKADKPIFWAAPVIFVATAAAFVALIPVAPGWVVADVDLGLLGVFAVIGFFPIITILSAWSANSKFPFIGGIRALFQMVSFEIPLILSLLGVVILTGTLNLSEIAASQSNFPWIIFLPVGAIVFFITMLAELERIPFDLPEAESEIVAGWLTEFSGMMYGLVQLGTYLKLYAFAGLFVVLFLGGWNGPMVVPPFPEEFLTGVEMGPLTVGPFPGLPLFDQEMLNGTLWFVLKTVGVIFFILLPRGVFPRIRIDMLLSLGWTKLIGLAFVNIFIALGLLYAGVLGPGGLQ</sequence>
<dbReference type="GO" id="GO:0016020">
    <property type="term" value="C:membrane"/>
    <property type="evidence" value="ECO:0007669"/>
    <property type="project" value="UniProtKB-SubCell"/>
</dbReference>
<dbReference type="OrthoDB" id="15253at2157"/>
<dbReference type="InterPro" id="IPR001694">
    <property type="entry name" value="NADH_UbQ_OxRdtase_su1/FPO"/>
</dbReference>
<evidence type="ECO:0000256" key="1">
    <source>
        <dbReference type="ARBA" id="ARBA00004141"/>
    </source>
</evidence>
<dbReference type="PROSITE" id="PS00667">
    <property type="entry name" value="COMPLEX1_ND1_1"/>
    <property type="match status" value="1"/>
</dbReference>
<keyword evidence="4 5" id="KW-0472">Membrane</keyword>
<dbReference type="KEGG" id="nmr:Nmar_0280"/>
<dbReference type="STRING" id="436308.Nmar_0280"/>
<reference evidence="6 7" key="1">
    <citation type="journal article" date="2010" name="Proc. Natl. Acad. Sci. U.S.A.">
        <title>Nitrosopumilus maritimus genome reveals unique mechanisms for nitrification and autotrophy in globally distributed marine crenarchaea.</title>
        <authorList>
            <person name="Walker C.B."/>
            <person name="de la Torre J.R."/>
            <person name="Klotz M.G."/>
            <person name="Urakawa H."/>
            <person name="Pinel N."/>
            <person name="Arp D.J."/>
            <person name="Brochier-Armanet C."/>
            <person name="Chain P.S."/>
            <person name="Chan P.P."/>
            <person name="Gollabgir A."/>
            <person name="Hemp J."/>
            <person name="Hugler M."/>
            <person name="Karr E.A."/>
            <person name="Konneke M."/>
            <person name="Shin M."/>
            <person name="Lawton T.J."/>
            <person name="Lowe T."/>
            <person name="Martens-Habbena W."/>
            <person name="Sayavedra-Soto L.A."/>
            <person name="Lang D."/>
            <person name="Sievert S.M."/>
            <person name="Rosenzweig A.C."/>
            <person name="Manning G."/>
            <person name="Stahl D.A."/>
        </authorList>
    </citation>
    <scope>NUCLEOTIDE SEQUENCE [LARGE SCALE GENOMIC DNA]</scope>
    <source>
        <strain evidence="6 7">SCM1</strain>
    </source>
</reference>
<accession>A9A348</accession>
<evidence type="ECO:0000256" key="2">
    <source>
        <dbReference type="ARBA" id="ARBA00022692"/>
    </source>
</evidence>
<proteinExistence type="inferred from homology"/>
<dbReference type="InterPro" id="IPR018086">
    <property type="entry name" value="NADH_UbQ_OxRdtase_su1_CS"/>
</dbReference>
<feature type="transmembrane region" description="Helical" evidence="5">
    <location>
        <begin position="217"/>
        <end position="242"/>
    </location>
</feature>
<feature type="transmembrane region" description="Helical" evidence="5">
    <location>
        <begin position="184"/>
        <end position="205"/>
    </location>
</feature>
<protein>
    <submittedName>
        <fullName evidence="6">NADH dehydrogenase (Quinone)</fullName>
        <ecNumber evidence="6">1.6.99.5</ecNumber>
    </submittedName>
</protein>